<evidence type="ECO:0000259" key="17">
    <source>
        <dbReference type="PROSITE" id="PS50234"/>
    </source>
</evidence>
<dbReference type="SUPFAM" id="SSF57362">
    <property type="entry name" value="BPTI-like"/>
    <property type="match status" value="1"/>
</dbReference>
<dbReference type="Gene3D" id="4.10.410.10">
    <property type="entry name" value="Pancreatic trypsin inhibitor Kunitz domain"/>
    <property type="match status" value="1"/>
</dbReference>
<keyword evidence="2" id="KW-0964">Secreted</keyword>
<keyword evidence="5 16" id="KW-0732">Signal</keyword>
<feature type="compositionally biased region" description="Low complexity" evidence="15">
    <location>
        <begin position="803"/>
        <end position="813"/>
    </location>
</feature>
<dbReference type="PROSITE" id="PS00280">
    <property type="entry name" value="BPTI_KUNITZ_1"/>
    <property type="match status" value="1"/>
</dbReference>
<proteinExistence type="inferred from homology"/>
<keyword evidence="7" id="KW-0084">Basement membrane</keyword>
<dbReference type="Pfam" id="PF00014">
    <property type="entry name" value="Kunitz_BPTI"/>
    <property type="match status" value="1"/>
</dbReference>
<dbReference type="AlphaFoldDB" id="A0A7J6AAC7"/>
<feature type="region of interest" description="Disordered" evidence="15">
    <location>
        <begin position="1088"/>
        <end position="1133"/>
    </location>
</feature>
<feature type="domain" description="BPTI/Kunitz inhibitor" evidence="18">
    <location>
        <begin position="1156"/>
        <end position="1206"/>
    </location>
</feature>
<evidence type="ECO:0000256" key="10">
    <source>
        <dbReference type="ARBA" id="ARBA00023119"/>
    </source>
</evidence>
<comment type="similarity">
    <text evidence="13">Belongs to the VWA-containing collagen family.</text>
</comment>
<gene>
    <name evidence="19" type="ORF">AMELA_G00186060</name>
</gene>
<dbReference type="EMBL" id="JAAGNN010000016">
    <property type="protein sequence ID" value="KAF4078831.1"/>
    <property type="molecule type" value="Genomic_DNA"/>
</dbReference>
<evidence type="ECO:0000256" key="7">
    <source>
        <dbReference type="ARBA" id="ARBA00022869"/>
    </source>
</evidence>
<feature type="domain" description="VWFA" evidence="17">
    <location>
        <begin position="846"/>
        <end position="1026"/>
    </location>
</feature>
<feature type="compositionally biased region" description="Pro residues" evidence="15">
    <location>
        <begin position="424"/>
        <end position="439"/>
    </location>
</feature>
<dbReference type="CDD" id="cd22628">
    <property type="entry name" value="Kunitz_collagen_alpha1_XXVIII"/>
    <property type="match status" value="1"/>
</dbReference>
<feature type="compositionally biased region" description="Low complexity" evidence="15">
    <location>
        <begin position="1112"/>
        <end position="1133"/>
    </location>
</feature>
<evidence type="ECO:0000256" key="8">
    <source>
        <dbReference type="ARBA" id="ARBA00022889"/>
    </source>
</evidence>
<dbReference type="PROSITE" id="PS50279">
    <property type="entry name" value="BPTI_KUNITZ_2"/>
    <property type="match status" value="1"/>
</dbReference>
<keyword evidence="4" id="KW-0646">Protease inhibitor</keyword>
<evidence type="ECO:0000256" key="14">
    <source>
        <dbReference type="ARBA" id="ARBA00070674"/>
    </source>
</evidence>
<dbReference type="InterPro" id="IPR036880">
    <property type="entry name" value="Kunitz_BPTI_sf"/>
</dbReference>
<protein>
    <recommendedName>
        <fullName evidence="14">Collagen alpha-1(XXVIII) chain</fullName>
    </recommendedName>
</protein>
<dbReference type="InterPro" id="IPR050149">
    <property type="entry name" value="Collagen_superfamily"/>
</dbReference>
<dbReference type="InterPro" id="IPR036465">
    <property type="entry name" value="vWFA_dom_sf"/>
</dbReference>
<name>A0A7J6AAC7_AMEME</name>
<comment type="function">
    <text evidence="12">May act as a cell-binding protein.</text>
</comment>
<keyword evidence="3" id="KW-0272">Extracellular matrix</keyword>
<feature type="compositionally biased region" description="Low complexity" evidence="15">
    <location>
        <begin position="553"/>
        <end position="569"/>
    </location>
</feature>
<keyword evidence="9" id="KW-0722">Serine protease inhibitor</keyword>
<feature type="compositionally biased region" description="Pro residues" evidence="15">
    <location>
        <begin position="688"/>
        <end position="703"/>
    </location>
</feature>
<dbReference type="PANTHER" id="PTHR24023:SF1082">
    <property type="entry name" value="COLLAGEN TRIPLE HELIX REPEAT"/>
    <property type="match status" value="1"/>
</dbReference>
<feature type="region of interest" description="Disordered" evidence="15">
    <location>
        <begin position="288"/>
        <end position="820"/>
    </location>
</feature>
<evidence type="ECO:0000256" key="3">
    <source>
        <dbReference type="ARBA" id="ARBA00022530"/>
    </source>
</evidence>
<comment type="caution">
    <text evidence="19">The sequence shown here is derived from an EMBL/GenBank/DDBJ whole genome shotgun (WGS) entry which is preliminary data.</text>
</comment>
<keyword evidence="20" id="KW-1185">Reference proteome</keyword>
<dbReference type="PANTHER" id="PTHR24023">
    <property type="entry name" value="COLLAGEN ALPHA"/>
    <property type="match status" value="1"/>
</dbReference>
<evidence type="ECO:0000256" key="12">
    <source>
        <dbReference type="ARBA" id="ARBA00058139"/>
    </source>
</evidence>
<dbReference type="Gene3D" id="3.40.50.410">
    <property type="entry name" value="von Willebrand factor, type A domain"/>
    <property type="match status" value="2"/>
</dbReference>
<evidence type="ECO:0000256" key="4">
    <source>
        <dbReference type="ARBA" id="ARBA00022690"/>
    </source>
</evidence>
<keyword evidence="11" id="KW-1015">Disulfide bond</keyword>
<dbReference type="GO" id="GO:0005615">
    <property type="term" value="C:extracellular space"/>
    <property type="evidence" value="ECO:0007669"/>
    <property type="project" value="TreeGrafter"/>
</dbReference>
<feature type="compositionally biased region" description="Basic and acidic residues" evidence="15">
    <location>
        <begin position="1093"/>
        <end position="1111"/>
    </location>
</feature>
<evidence type="ECO:0000256" key="1">
    <source>
        <dbReference type="ARBA" id="ARBA00004302"/>
    </source>
</evidence>
<reference evidence="19 20" key="1">
    <citation type="submission" date="2020-02" db="EMBL/GenBank/DDBJ databases">
        <title>A chromosome-scale genome assembly of the black bullhead catfish (Ameiurus melas).</title>
        <authorList>
            <person name="Wen M."/>
            <person name="Zham M."/>
            <person name="Cabau C."/>
            <person name="Klopp C."/>
            <person name="Donnadieu C."/>
            <person name="Roques C."/>
            <person name="Bouchez O."/>
            <person name="Lampietro C."/>
            <person name="Jouanno E."/>
            <person name="Herpin A."/>
            <person name="Louis A."/>
            <person name="Berthelot C."/>
            <person name="Parey E."/>
            <person name="Roest-Crollius H."/>
            <person name="Braasch I."/>
            <person name="Postlethwait J."/>
            <person name="Robinson-Rechavi M."/>
            <person name="Echchiki A."/>
            <person name="Begum T."/>
            <person name="Montfort J."/>
            <person name="Schartl M."/>
            <person name="Bobe J."/>
            <person name="Guiguen Y."/>
        </authorList>
    </citation>
    <scope>NUCLEOTIDE SEQUENCE [LARGE SCALE GENOMIC DNA]</scope>
    <source>
        <strain evidence="19">M_S1</strain>
        <tissue evidence="19">Blood</tissue>
    </source>
</reference>
<dbReference type="FunFam" id="3.40.50.410:FF:000051">
    <property type="entry name" value="Collagen type XXVIII alpha 1 chain"/>
    <property type="match status" value="1"/>
</dbReference>
<evidence type="ECO:0000259" key="18">
    <source>
        <dbReference type="PROSITE" id="PS50279"/>
    </source>
</evidence>
<dbReference type="Pfam" id="PF01391">
    <property type="entry name" value="Collagen"/>
    <property type="match status" value="4"/>
</dbReference>
<keyword evidence="10" id="KW-0176">Collagen</keyword>
<dbReference type="PRINTS" id="PR00759">
    <property type="entry name" value="BASICPTASE"/>
</dbReference>
<dbReference type="SMART" id="SM00131">
    <property type="entry name" value="KU"/>
    <property type="match status" value="1"/>
</dbReference>
<evidence type="ECO:0000313" key="20">
    <source>
        <dbReference type="Proteomes" id="UP000593565"/>
    </source>
</evidence>
<evidence type="ECO:0000256" key="13">
    <source>
        <dbReference type="ARBA" id="ARBA00061466"/>
    </source>
</evidence>
<dbReference type="InterPro" id="IPR002035">
    <property type="entry name" value="VWF_A"/>
</dbReference>
<feature type="region of interest" description="Disordered" evidence="15">
    <location>
        <begin position="52"/>
        <end position="82"/>
    </location>
</feature>
<dbReference type="GO" id="GO:0005604">
    <property type="term" value="C:basement membrane"/>
    <property type="evidence" value="ECO:0007669"/>
    <property type="project" value="UniProtKB-SubCell"/>
</dbReference>
<evidence type="ECO:0000256" key="2">
    <source>
        <dbReference type="ARBA" id="ARBA00022525"/>
    </source>
</evidence>
<dbReference type="FunFam" id="4.10.410.10:FF:000045">
    <property type="entry name" value="Collagen type XXVIII alpha 1 a"/>
    <property type="match status" value="1"/>
</dbReference>
<dbReference type="InterPro" id="IPR020901">
    <property type="entry name" value="Prtase_inh_Kunz-CS"/>
</dbReference>
<dbReference type="GO" id="GO:0004867">
    <property type="term" value="F:serine-type endopeptidase inhibitor activity"/>
    <property type="evidence" value="ECO:0007669"/>
    <property type="project" value="UniProtKB-KW"/>
</dbReference>
<evidence type="ECO:0000256" key="6">
    <source>
        <dbReference type="ARBA" id="ARBA00022737"/>
    </source>
</evidence>
<evidence type="ECO:0000256" key="5">
    <source>
        <dbReference type="ARBA" id="ARBA00022729"/>
    </source>
</evidence>
<dbReference type="GO" id="GO:0030198">
    <property type="term" value="P:extracellular matrix organization"/>
    <property type="evidence" value="ECO:0007669"/>
    <property type="project" value="TreeGrafter"/>
</dbReference>
<evidence type="ECO:0000256" key="9">
    <source>
        <dbReference type="ARBA" id="ARBA00022900"/>
    </source>
</evidence>
<feature type="chain" id="PRO_5029908337" description="Collagen alpha-1(XXVIII) chain" evidence="16">
    <location>
        <begin position="43"/>
        <end position="1212"/>
    </location>
</feature>
<dbReference type="Proteomes" id="UP000593565">
    <property type="component" value="Unassembled WGS sequence"/>
</dbReference>
<keyword evidence="6" id="KW-0677">Repeat</keyword>
<dbReference type="Pfam" id="PF00092">
    <property type="entry name" value="VWA"/>
    <property type="match status" value="2"/>
</dbReference>
<dbReference type="InterPro" id="IPR002223">
    <property type="entry name" value="Kunitz_BPTI"/>
</dbReference>
<dbReference type="PRINTS" id="PR00453">
    <property type="entry name" value="VWFADOMAIN"/>
</dbReference>
<evidence type="ECO:0000256" key="11">
    <source>
        <dbReference type="ARBA" id="ARBA00023157"/>
    </source>
</evidence>
<dbReference type="FunFam" id="3.40.50.410:FF:000003">
    <property type="entry name" value="Collagen type VI alpha 3 chain"/>
    <property type="match status" value="1"/>
</dbReference>
<dbReference type="GO" id="GO:0005581">
    <property type="term" value="C:collagen trimer"/>
    <property type="evidence" value="ECO:0007669"/>
    <property type="project" value="UniProtKB-KW"/>
</dbReference>
<sequence length="1212" mass="125644">MLGHHENLILDQWNHRGEYREGAMRLHASWMVLLFGLQCVCAQQDVYDEDYDEEEQEERNSRRKAKSKPITSNLAPKNNAPALTNEDCSLELAFLLDSSESAKDNHGQEKRLVTEVVERIENMHLQSGRSLSFRSALLQYSSHVIPEQTFNQWRGVANFKTNIAPIPYIGQGTYVTYAITNLTRLYLNESGTGSVKVAVLLYDGESHPKNPDLFSAVADAKNQGVRFFAIGVTPAARETSKMAQLRMLASSPPTRYLHNLQDKDIVKKIIKELTALADEACPSEKKCVCEKGERGPSGPAGKRGRPGDDGSPGPKGQKGESGYQGLPGQNGSEGKPGSRGEKGGRGECGMPGVKGDRGPEGPVGISGNRGVQGLPGPNGDTGPQGPPGHKGERGFPGPPGLQGETGIGIAGPKGEMGLQGRAGPPGPPGLGEPGLPGPQGPQGVQGEKGPPGEGIPGPKGERGPEGPKGPRGPVGPGIKGDKGDYGPSGLPGPTGLPGLGVQGEKGVEGPRGPPGFRGPPGEGYPGPKGDHGLPGEIGAPGVSGVGEPGPKGEPGAPGLSGLPGLPGEDGAPGQKGEPGVPGSRGPEGVPGVGTQGEKGDQGQRGVRGLAGPPGITGPSGAKGEPGAPGRLGLPGPPGRAVIGAKGDAGSPGPPGILGETGHGLPGPKGDRGDVGPPGPFGPIGEGYPGPPGPPGLPGLPGEPGPEGVGLPGPKGDIGFRGLPGPPGPQGKGLQGPPGNTGRPGPLGPPGPPGQGIQGPKGEFGAQGLVGPRGPPGEGLPGSKGDRGAQGDRGQKGVKGDSGDPGSSGQPGRQGVKGESGLTREDIIRMIREICGCGIKCKERPMELVFVIDSSESVGPENFEIVKDFVTALVERVTVGNGATRVGLVLYSLEARLEFDLARYAVKRDVKHAVRRMTYMGEGTYTGTAIRKATREAFRSARSGVTKVIVVITDGQTDERDSVKLEIAVREAHAANIEMFALGIVNASDPAQAEFLRELDLIASDPDSEHVFQIDDFNTLPALESKLVSQFCEDANGDIFNRINGNGYNNHLNRINGLLYEFDNSGNRISNVSHGGGRGDSLPVPVTPGVPHTIDIHTHGSSEHSNRGDVPSHSRPSTHGRPSSSSSTVITSSTTVHYVPAPRLPLPKEIVPLDPRCELILDQGTCRDYSIRWYYDRTANACAQFWYGGCHGNRNRFDTEDECKKTCVIPRTG</sequence>
<dbReference type="SUPFAM" id="SSF53300">
    <property type="entry name" value="vWA-like"/>
    <property type="match status" value="2"/>
</dbReference>
<organism evidence="19 20">
    <name type="scientific">Ameiurus melas</name>
    <name type="common">Black bullhead</name>
    <name type="synonym">Silurus melas</name>
    <dbReference type="NCBI Taxonomy" id="219545"/>
    <lineage>
        <taxon>Eukaryota</taxon>
        <taxon>Metazoa</taxon>
        <taxon>Chordata</taxon>
        <taxon>Craniata</taxon>
        <taxon>Vertebrata</taxon>
        <taxon>Euteleostomi</taxon>
        <taxon>Actinopterygii</taxon>
        <taxon>Neopterygii</taxon>
        <taxon>Teleostei</taxon>
        <taxon>Ostariophysi</taxon>
        <taxon>Siluriformes</taxon>
        <taxon>Ictaluridae</taxon>
        <taxon>Ameiurus</taxon>
    </lineage>
</organism>
<feature type="domain" description="VWFA" evidence="17">
    <location>
        <begin position="91"/>
        <end position="273"/>
    </location>
</feature>
<evidence type="ECO:0000256" key="15">
    <source>
        <dbReference type="SAM" id="MobiDB-lite"/>
    </source>
</evidence>
<dbReference type="PROSITE" id="PS50234">
    <property type="entry name" value="VWFA"/>
    <property type="match status" value="2"/>
</dbReference>
<feature type="compositionally biased region" description="Basic and acidic residues" evidence="15">
    <location>
        <begin position="783"/>
        <end position="801"/>
    </location>
</feature>
<dbReference type="SMART" id="SM00327">
    <property type="entry name" value="VWA"/>
    <property type="match status" value="2"/>
</dbReference>
<dbReference type="InterPro" id="IPR008160">
    <property type="entry name" value="Collagen"/>
</dbReference>
<accession>A0A7J6AAC7</accession>
<feature type="compositionally biased region" description="Basic and acidic residues" evidence="15">
    <location>
        <begin position="336"/>
        <end position="345"/>
    </location>
</feature>
<evidence type="ECO:0000256" key="16">
    <source>
        <dbReference type="SAM" id="SignalP"/>
    </source>
</evidence>
<evidence type="ECO:0000313" key="19">
    <source>
        <dbReference type="EMBL" id="KAF4078831.1"/>
    </source>
</evidence>
<feature type="signal peptide" evidence="16">
    <location>
        <begin position="1"/>
        <end position="42"/>
    </location>
</feature>
<dbReference type="GO" id="GO:0030020">
    <property type="term" value="F:extracellular matrix structural constituent conferring tensile strength"/>
    <property type="evidence" value="ECO:0007669"/>
    <property type="project" value="TreeGrafter"/>
</dbReference>
<comment type="subcellular location">
    <subcellularLocation>
        <location evidence="1">Secreted</location>
        <location evidence="1">Extracellular space</location>
        <location evidence="1">Extracellular matrix</location>
        <location evidence="1">Basement membrane</location>
    </subcellularLocation>
</comment>
<keyword evidence="8" id="KW-0130">Cell adhesion</keyword>
<dbReference type="GO" id="GO:0007155">
    <property type="term" value="P:cell adhesion"/>
    <property type="evidence" value="ECO:0007669"/>
    <property type="project" value="UniProtKB-KW"/>
</dbReference>